<accession>A0A8J3ZHT0</accession>
<protein>
    <recommendedName>
        <fullName evidence="4">DUF4367 domain-containing protein</fullName>
    </recommendedName>
</protein>
<feature type="transmembrane region" description="Helical" evidence="1">
    <location>
        <begin position="38"/>
        <end position="62"/>
    </location>
</feature>
<evidence type="ECO:0008006" key="4">
    <source>
        <dbReference type="Google" id="ProtNLM"/>
    </source>
</evidence>
<dbReference type="AlphaFoldDB" id="A0A8J3ZHT0"/>
<dbReference type="RefSeq" id="WP_204006988.1">
    <property type="nucleotide sequence ID" value="NZ_BOPG01000071.1"/>
</dbReference>
<evidence type="ECO:0000256" key="1">
    <source>
        <dbReference type="SAM" id="Phobius"/>
    </source>
</evidence>
<name>A0A8J3ZHT0_9ACTN</name>
<sequence length="287" mass="30257">MTEHGLGRLLDRAVPAVPDHLRTPPIAAVRRRARRRRALVGAAATGGAALAVTLAAAAVIALPGAPDATVTPADTTATADRTALRWPLAVVARDDRTVTVYPLPAEGECLELAGVTATFTADAGRVVVTARGESRRAANCWESGAAVPVEVTLPEPLAGRTLVDAATGRPAPAYPERILPIVPPLWHEDPVTIRTPAPNGDLFAVVYSRPDRLGLTILVAPADGAEPAGPPGETIAIGGRTAVLADHDRHWTLRWRADGFDLKMDFTDNGEHLTRDQVLTIIGQLGW</sequence>
<organism evidence="2 3">
    <name type="scientific">Virgisporangium aurantiacum</name>
    <dbReference type="NCBI Taxonomy" id="175570"/>
    <lineage>
        <taxon>Bacteria</taxon>
        <taxon>Bacillati</taxon>
        <taxon>Actinomycetota</taxon>
        <taxon>Actinomycetes</taxon>
        <taxon>Micromonosporales</taxon>
        <taxon>Micromonosporaceae</taxon>
        <taxon>Virgisporangium</taxon>
    </lineage>
</organism>
<keyword evidence="1" id="KW-0812">Transmembrane</keyword>
<gene>
    <name evidence="2" type="ORF">Vau01_093210</name>
</gene>
<dbReference type="Proteomes" id="UP000612585">
    <property type="component" value="Unassembled WGS sequence"/>
</dbReference>
<keyword evidence="1" id="KW-1133">Transmembrane helix</keyword>
<comment type="caution">
    <text evidence="2">The sequence shown here is derived from an EMBL/GenBank/DDBJ whole genome shotgun (WGS) entry which is preliminary data.</text>
</comment>
<keyword evidence="1" id="KW-0472">Membrane</keyword>
<evidence type="ECO:0000313" key="3">
    <source>
        <dbReference type="Proteomes" id="UP000612585"/>
    </source>
</evidence>
<keyword evidence="3" id="KW-1185">Reference proteome</keyword>
<evidence type="ECO:0000313" key="2">
    <source>
        <dbReference type="EMBL" id="GIJ61805.1"/>
    </source>
</evidence>
<dbReference type="EMBL" id="BOPG01000071">
    <property type="protein sequence ID" value="GIJ61805.1"/>
    <property type="molecule type" value="Genomic_DNA"/>
</dbReference>
<reference evidence="2" key="1">
    <citation type="submission" date="2021-01" db="EMBL/GenBank/DDBJ databases">
        <title>Whole genome shotgun sequence of Virgisporangium aurantiacum NBRC 16421.</title>
        <authorList>
            <person name="Komaki H."/>
            <person name="Tamura T."/>
        </authorList>
    </citation>
    <scope>NUCLEOTIDE SEQUENCE</scope>
    <source>
        <strain evidence="2">NBRC 16421</strain>
    </source>
</reference>
<proteinExistence type="predicted"/>